<evidence type="ECO:0000256" key="1">
    <source>
        <dbReference type="SAM" id="SignalP"/>
    </source>
</evidence>
<evidence type="ECO:0008006" key="4">
    <source>
        <dbReference type="Google" id="ProtNLM"/>
    </source>
</evidence>
<dbReference type="Pfam" id="PF07712">
    <property type="entry name" value="SURNod19"/>
    <property type="match status" value="1"/>
</dbReference>
<dbReference type="PANTHER" id="PTHR33390">
    <property type="entry name" value="STRESS UP-REGULATED NOD 19 PROTEIN"/>
    <property type="match status" value="1"/>
</dbReference>
<name>A0A498JLI7_MALDO</name>
<evidence type="ECO:0000313" key="2">
    <source>
        <dbReference type="EMBL" id="RXH95916.1"/>
    </source>
</evidence>
<dbReference type="STRING" id="3750.A0A498JLI7"/>
<organism evidence="2 3">
    <name type="scientific">Malus domestica</name>
    <name type="common">Apple</name>
    <name type="synonym">Pyrus malus</name>
    <dbReference type="NCBI Taxonomy" id="3750"/>
    <lineage>
        <taxon>Eukaryota</taxon>
        <taxon>Viridiplantae</taxon>
        <taxon>Streptophyta</taxon>
        <taxon>Embryophyta</taxon>
        <taxon>Tracheophyta</taxon>
        <taxon>Spermatophyta</taxon>
        <taxon>Magnoliopsida</taxon>
        <taxon>eudicotyledons</taxon>
        <taxon>Gunneridae</taxon>
        <taxon>Pentapetalae</taxon>
        <taxon>rosids</taxon>
        <taxon>fabids</taxon>
        <taxon>Rosales</taxon>
        <taxon>Rosaceae</taxon>
        <taxon>Amygdaloideae</taxon>
        <taxon>Maleae</taxon>
        <taxon>Malus</taxon>
    </lineage>
</organism>
<evidence type="ECO:0000313" key="3">
    <source>
        <dbReference type="Proteomes" id="UP000290289"/>
    </source>
</evidence>
<feature type="signal peptide" evidence="1">
    <location>
        <begin position="1"/>
        <end position="26"/>
    </location>
</feature>
<dbReference type="AlphaFoldDB" id="A0A498JLI7"/>
<protein>
    <recommendedName>
        <fullName evidence="4">Stress up-regulated Nod 19 protein</fullName>
    </recommendedName>
</protein>
<reference evidence="2 3" key="1">
    <citation type="submission" date="2018-10" db="EMBL/GenBank/DDBJ databases">
        <title>A high-quality apple genome assembly.</title>
        <authorList>
            <person name="Hu J."/>
        </authorList>
    </citation>
    <scope>NUCLEOTIDE SEQUENCE [LARGE SCALE GENOMIC DNA]</scope>
    <source>
        <strain evidence="3">cv. HFTH1</strain>
        <tissue evidence="2">Young leaf</tissue>
    </source>
</reference>
<comment type="caution">
    <text evidence="2">The sequence shown here is derived from an EMBL/GenBank/DDBJ whole genome shotgun (WGS) entry which is preliminary data.</text>
</comment>
<keyword evidence="1" id="KW-0732">Signal</keyword>
<dbReference type="InterPro" id="IPR011692">
    <property type="entry name" value="Stress_up-reg_Nod19"/>
</dbReference>
<accession>A0A498JLI7</accession>
<proteinExistence type="predicted"/>
<dbReference type="PANTHER" id="PTHR33390:SF1">
    <property type="entry name" value="STRESS UP-REGULATED NOD 19 PROTEIN"/>
    <property type="match status" value="1"/>
</dbReference>
<dbReference type="Proteomes" id="UP000290289">
    <property type="component" value="Chromosome 6"/>
</dbReference>
<sequence length="406" mass="44770">MARCSQGWVFLLAVLVLALSTPCSQAYLKHKKFKTKTDVYLSPKFVLEPGVSSNKYFYNIQFPKGHIGLKSFNAEVVDAEGRSTPLNETYLHHWIVLRYYARKSYVEPKQQSPYQLSESDVIWVENSGACQPGSLGQYYGLGSETRKTATHVPGRYAIEVGDGKGLPDGFEERWMLNVHAIDTRGVEDNLGCTECRCDLYNVSRDPSGQPLPAGYTGGLLCCTDGAKCRLKRGFDGEKKNHYLRYTVKWVDWSEFLLPAKIYIFDATDIMNSSAPAAAKHNCQVEYDVAKSCNATGVCLDNKWAKISIPTGGYVIYGVAHQHKGGLGSTLYGQDGRVLCSSTPIYGNGTKAGNEAGYIVGMTTCYPWPGSVKIKNAEPLTLVSTYNSTQMHSGVMGLFYILVAETL</sequence>
<feature type="chain" id="PRO_5019729415" description="Stress up-regulated Nod 19 protein" evidence="1">
    <location>
        <begin position="27"/>
        <end position="406"/>
    </location>
</feature>
<keyword evidence="3" id="KW-1185">Reference proteome</keyword>
<gene>
    <name evidence="2" type="ORF">DVH24_008416</name>
</gene>
<dbReference type="EMBL" id="RDQH01000332">
    <property type="protein sequence ID" value="RXH95916.1"/>
    <property type="molecule type" value="Genomic_DNA"/>
</dbReference>